<dbReference type="InterPro" id="IPR000212">
    <property type="entry name" value="DNA_helicase_UvrD/REP"/>
</dbReference>
<evidence type="ECO:0000259" key="8">
    <source>
        <dbReference type="PROSITE" id="PS51198"/>
    </source>
</evidence>
<dbReference type="PANTHER" id="PTHR11070:SF2">
    <property type="entry name" value="ATP-DEPENDENT DNA HELICASE SRS2"/>
    <property type="match status" value="1"/>
</dbReference>
<evidence type="ECO:0000256" key="3">
    <source>
        <dbReference type="ARBA" id="ARBA00022806"/>
    </source>
</evidence>
<dbReference type="Proteomes" id="UP000064967">
    <property type="component" value="Chromosome"/>
</dbReference>
<proteinExistence type="predicted"/>
<evidence type="ECO:0000256" key="5">
    <source>
        <dbReference type="ARBA" id="ARBA00034923"/>
    </source>
</evidence>
<keyword evidence="4 6" id="KW-0067">ATP-binding</keyword>
<dbReference type="InterPro" id="IPR027417">
    <property type="entry name" value="P-loop_NTPase"/>
</dbReference>
<evidence type="ECO:0000256" key="2">
    <source>
        <dbReference type="ARBA" id="ARBA00022801"/>
    </source>
</evidence>
<keyword evidence="1 6" id="KW-0547">Nucleotide-binding</keyword>
<dbReference type="GO" id="GO:0016787">
    <property type="term" value="F:hydrolase activity"/>
    <property type="evidence" value="ECO:0007669"/>
    <property type="project" value="UniProtKB-UniRule"/>
</dbReference>
<dbReference type="GO" id="GO:0003677">
    <property type="term" value="F:DNA binding"/>
    <property type="evidence" value="ECO:0007669"/>
    <property type="project" value="InterPro"/>
</dbReference>
<dbReference type="PANTHER" id="PTHR11070">
    <property type="entry name" value="UVRD / RECB / PCRA DNA HELICASE FAMILY MEMBER"/>
    <property type="match status" value="1"/>
</dbReference>
<dbReference type="STRING" id="1391654.AKJ09_09035"/>
<keyword evidence="10" id="KW-1185">Reference proteome</keyword>
<feature type="binding site" evidence="6">
    <location>
        <begin position="291"/>
        <end position="298"/>
    </location>
    <ligand>
        <name>ATP</name>
        <dbReference type="ChEBI" id="CHEBI:30616"/>
    </ligand>
</feature>
<organism evidence="9 10">
    <name type="scientific">Labilithrix luteola</name>
    <dbReference type="NCBI Taxonomy" id="1391654"/>
    <lineage>
        <taxon>Bacteria</taxon>
        <taxon>Pseudomonadati</taxon>
        <taxon>Myxococcota</taxon>
        <taxon>Polyangia</taxon>
        <taxon>Polyangiales</taxon>
        <taxon>Labilitrichaceae</taxon>
        <taxon>Labilithrix</taxon>
    </lineage>
</organism>
<feature type="region of interest" description="Disordered" evidence="7">
    <location>
        <begin position="43"/>
        <end position="64"/>
    </location>
</feature>
<evidence type="ECO:0000256" key="6">
    <source>
        <dbReference type="PROSITE-ProRule" id="PRU00560"/>
    </source>
</evidence>
<dbReference type="InterPro" id="IPR014016">
    <property type="entry name" value="UvrD-like_ATP-bd"/>
</dbReference>
<feature type="domain" description="UvrD-like helicase ATP-binding" evidence="8">
    <location>
        <begin position="270"/>
        <end position="645"/>
    </location>
</feature>
<protein>
    <recommendedName>
        <fullName evidence="5">DNA 3'-5' helicase II</fullName>
    </recommendedName>
</protein>
<dbReference type="PROSITE" id="PS51198">
    <property type="entry name" value="UVRD_HELICASE_ATP_BIND"/>
    <property type="match status" value="1"/>
</dbReference>
<accession>A0A0K1Q9N5</accession>
<keyword evidence="2 6" id="KW-0378">Hydrolase</keyword>
<keyword evidence="3 6" id="KW-0347">Helicase</keyword>
<dbReference type="GO" id="GO:0000725">
    <property type="term" value="P:recombinational repair"/>
    <property type="evidence" value="ECO:0007669"/>
    <property type="project" value="TreeGrafter"/>
</dbReference>
<reference evidence="9 10" key="1">
    <citation type="submission" date="2015-08" db="EMBL/GenBank/DDBJ databases">
        <authorList>
            <person name="Babu N.S."/>
            <person name="Beckwith C.J."/>
            <person name="Beseler K.G."/>
            <person name="Brison A."/>
            <person name="Carone J.V."/>
            <person name="Caskin T.P."/>
            <person name="Diamond M."/>
            <person name="Durham M.E."/>
            <person name="Foxe J.M."/>
            <person name="Go M."/>
            <person name="Henderson B.A."/>
            <person name="Jones I.B."/>
            <person name="McGettigan J.A."/>
            <person name="Micheletti S.J."/>
            <person name="Nasrallah M.E."/>
            <person name="Ortiz D."/>
            <person name="Piller C.R."/>
            <person name="Privatt S.R."/>
            <person name="Schneider S.L."/>
            <person name="Sharp S."/>
            <person name="Smith T.C."/>
            <person name="Stanton J.D."/>
            <person name="Ullery H.E."/>
            <person name="Wilson R.J."/>
            <person name="Serrano M.G."/>
            <person name="Buck G."/>
            <person name="Lee V."/>
            <person name="Wang Y."/>
            <person name="Carvalho R."/>
            <person name="Voegtly L."/>
            <person name="Shi R."/>
            <person name="Duckworth R."/>
            <person name="Johnson A."/>
            <person name="Loviza R."/>
            <person name="Walstead R."/>
            <person name="Shah Z."/>
            <person name="Kiflezghi M."/>
            <person name="Wade K."/>
            <person name="Ball S.L."/>
            <person name="Bradley K.W."/>
            <person name="Asai D.J."/>
            <person name="Bowman C.A."/>
            <person name="Russell D.A."/>
            <person name="Pope W.H."/>
            <person name="Jacobs-Sera D."/>
            <person name="Hendrix R.W."/>
            <person name="Hatfull G.F."/>
        </authorList>
    </citation>
    <scope>NUCLEOTIDE SEQUENCE [LARGE SCALE GENOMIC DNA]</scope>
    <source>
        <strain evidence="9 10">DSM 27648</strain>
    </source>
</reference>
<dbReference type="GO" id="GO:0005524">
    <property type="term" value="F:ATP binding"/>
    <property type="evidence" value="ECO:0007669"/>
    <property type="project" value="UniProtKB-UniRule"/>
</dbReference>
<evidence type="ECO:0000256" key="7">
    <source>
        <dbReference type="SAM" id="MobiDB-lite"/>
    </source>
</evidence>
<gene>
    <name evidence="9" type="ORF">AKJ09_09035</name>
</gene>
<evidence type="ECO:0000256" key="4">
    <source>
        <dbReference type="ARBA" id="ARBA00022840"/>
    </source>
</evidence>
<dbReference type="KEGG" id="llu:AKJ09_09035"/>
<dbReference type="Gene3D" id="3.40.50.300">
    <property type="entry name" value="P-loop containing nucleotide triphosphate hydrolases"/>
    <property type="match status" value="2"/>
</dbReference>
<feature type="region of interest" description="Disordered" evidence="7">
    <location>
        <begin position="1"/>
        <end position="22"/>
    </location>
</feature>
<feature type="compositionally biased region" description="Basic and acidic residues" evidence="7">
    <location>
        <begin position="1"/>
        <end position="11"/>
    </location>
</feature>
<evidence type="ECO:0000256" key="1">
    <source>
        <dbReference type="ARBA" id="ARBA00022741"/>
    </source>
</evidence>
<dbReference type="GO" id="GO:0043138">
    <property type="term" value="F:3'-5' DNA helicase activity"/>
    <property type="evidence" value="ECO:0007669"/>
    <property type="project" value="TreeGrafter"/>
</dbReference>
<dbReference type="Pfam" id="PF00580">
    <property type="entry name" value="UvrD-helicase"/>
    <property type="match status" value="1"/>
</dbReference>
<dbReference type="GO" id="GO:0005829">
    <property type="term" value="C:cytosol"/>
    <property type="evidence" value="ECO:0007669"/>
    <property type="project" value="TreeGrafter"/>
</dbReference>
<dbReference type="InterPro" id="IPR027785">
    <property type="entry name" value="UvrD-like_helicase_C"/>
</dbReference>
<dbReference type="EMBL" id="CP012333">
    <property type="protein sequence ID" value="AKV02372.1"/>
    <property type="molecule type" value="Genomic_DNA"/>
</dbReference>
<dbReference type="OrthoDB" id="7211215at2"/>
<name>A0A0K1Q9N5_9BACT</name>
<evidence type="ECO:0000313" key="9">
    <source>
        <dbReference type="EMBL" id="AKV02372.1"/>
    </source>
</evidence>
<sequence length="814" mass="89168">MSDASEARSDEPQVLGLEDDAEATRIVREELRLLEVVAKALGPEAQPSADASATGSTPPGAPNLAELLAEDDRRLLELRDAAASAKPEDLPALLEQMHHLGALRAQRGKASSGAVDRKTPYFAHLRLEESVNVRGRAGSKERRRDILVGSRQYVDAGSGVRIVDWRNAPVSRIFYRYREEDSYEETLGDQLVEGTVTARRTVAIVDGELRKVTSPQGTFVRDASGLWRRAEPQTARLRLPGRERSATAAAPERINKSTSPDRLLPAIAAMLDKEQYDLITRPGTGLVAIQGSAGSGKTTVGLHRVAFLHASSPNRFRPERMLVIVPNEALIHYTSRVLPELGVSGVPVMTFARWSVRVLHDIFPKLPSAISDETPPLVSRVKNHPAMLLAVDEIASEVTARLDTKVEAAMARWPDGKLVVQAWKASKGAPDRRVTQLSQWVAGKRELGKTSGSGLPEVTRSAVVALGQEMRSDSRAVLASWDDVTTNRARLDKHFGSYFGKGQLDQVHEWCVRQARIRVEGERDGATASLDSEDYPLILRLFQVLRGPLLDVQGNPLTVSHLFVDEVQDASPVELKILLDLASGTKDDAHDPSQLSVTLAGDVAQRMREEDDVHVAFDWDATLKELGVPGGAGMIEPLKVSYRSTAEITSFAQGVLGPLAHEAEPIANRHGPPVELFTFGSTGEAVAFLADALRELALDEPDANVALLTRFPQQAEVYYEGLMRAEVPNVRRVRRQDFTWERGFDVTDVRQTKGLEFDEVILLDTTAASYPETPQARQALYVGATRAAYQLWCITSETPSKLVTSSLPPDQPTT</sequence>
<dbReference type="RefSeq" id="WP_146653302.1">
    <property type="nucleotide sequence ID" value="NZ_CP012333.1"/>
</dbReference>
<dbReference type="Pfam" id="PF13538">
    <property type="entry name" value="UvrD_C_2"/>
    <property type="match status" value="1"/>
</dbReference>
<dbReference type="AlphaFoldDB" id="A0A0K1Q9N5"/>
<evidence type="ECO:0000313" key="10">
    <source>
        <dbReference type="Proteomes" id="UP000064967"/>
    </source>
</evidence>
<dbReference type="SUPFAM" id="SSF52540">
    <property type="entry name" value="P-loop containing nucleoside triphosphate hydrolases"/>
    <property type="match status" value="1"/>
</dbReference>